<dbReference type="InterPro" id="IPR002818">
    <property type="entry name" value="DJ-1/PfpI"/>
</dbReference>
<organism evidence="4 5">
    <name type="scientific">Methylobacterium persicinum</name>
    <dbReference type="NCBI Taxonomy" id="374426"/>
    <lineage>
        <taxon>Bacteria</taxon>
        <taxon>Pseudomonadati</taxon>
        <taxon>Pseudomonadota</taxon>
        <taxon>Alphaproteobacteria</taxon>
        <taxon>Hyphomicrobiales</taxon>
        <taxon>Methylobacteriaceae</taxon>
        <taxon>Methylobacterium</taxon>
    </lineage>
</organism>
<dbReference type="PANTHER" id="PTHR43130">
    <property type="entry name" value="ARAC-FAMILY TRANSCRIPTIONAL REGULATOR"/>
    <property type="match status" value="1"/>
</dbReference>
<dbReference type="Pfam" id="PF01965">
    <property type="entry name" value="DJ-1_PfpI"/>
    <property type="match status" value="1"/>
</dbReference>
<evidence type="ECO:0000256" key="1">
    <source>
        <dbReference type="ARBA" id="ARBA00023015"/>
    </source>
</evidence>
<dbReference type="PROSITE" id="PS01124">
    <property type="entry name" value="HTH_ARAC_FAMILY_2"/>
    <property type="match status" value="1"/>
</dbReference>
<keyword evidence="1" id="KW-0805">Transcription regulation</keyword>
<dbReference type="SMART" id="SM00342">
    <property type="entry name" value="HTH_ARAC"/>
    <property type="match status" value="1"/>
</dbReference>
<feature type="domain" description="HTH araC/xylS-type" evidence="3">
    <location>
        <begin position="232"/>
        <end position="329"/>
    </location>
</feature>
<accession>A0ABU0HN30</accession>
<dbReference type="Gene3D" id="1.10.10.60">
    <property type="entry name" value="Homeodomain-like"/>
    <property type="match status" value="1"/>
</dbReference>
<dbReference type="Gene3D" id="3.40.50.880">
    <property type="match status" value="1"/>
</dbReference>
<name>A0ABU0HN30_9HYPH</name>
<dbReference type="InterPro" id="IPR018060">
    <property type="entry name" value="HTH_AraC"/>
</dbReference>
<dbReference type="InterPro" id="IPR029062">
    <property type="entry name" value="Class_I_gatase-like"/>
</dbReference>
<dbReference type="InterPro" id="IPR009057">
    <property type="entry name" value="Homeodomain-like_sf"/>
</dbReference>
<keyword evidence="5" id="KW-1185">Reference proteome</keyword>
<evidence type="ECO:0000259" key="3">
    <source>
        <dbReference type="PROSITE" id="PS01124"/>
    </source>
</evidence>
<dbReference type="PANTHER" id="PTHR43130:SF3">
    <property type="entry name" value="HTH-TYPE TRANSCRIPTIONAL REGULATOR RV1931C"/>
    <property type="match status" value="1"/>
</dbReference>
<dbReference type="EMBL" id="JAUSVV010000007">
    <property type="protein sequence ID" value="MDQ0443739.1"/>
    <property type="molecule type" value="Genomic_DNA"/>
</dbReference>
<proteinExistence type="predicted"/>
<dbReference type="SUPFAM" id="SSF46689">
    <property type="entry name" value="Homeodomain-like"/>
    <property type="match status" value="2"/>
</dbReference>
<gene>
    <name evidence="4" type="ORF">QO016_003244</name>
</gene>
<dbReference type="InterPro" id="IPR052158">
    <property type="entry name" value="INH-QAR"/>
</dbReference>
<dbReference type="CDD" id="cd03137">
    <property type="entry name" value="GATase1_AraC_1"/>
    <property type="match status" value="1"/>
</dbReference>
<evidence type="ECO:0000313" key="5">
    <source>
        <dbReference type="Proteomes" id="UP001236369"/>
    </source>
</evidence>
<keyword evidence="2" id="KW-0804">Transcription</keyword>
<reference evidence="4 5" key="1">
    <citation type="submission" date="2023-07" db="EMBL/GenBank/DDBJ databases">
        <title>Genomic Encyclopedia of Type Strains, Phase IV (KMG-IV): sequencing the most valuable type-strain genomes for metagenomic binning, comparative biology and taxonomic classification.</title>
        <authorList>
            <person name="Goeker M."/>
        </authorList>
    </citation>
    <scope>NUCLEOTIDE SEQUENCE [LARGE SCALE GENOMIC DNA]</scope>
    <source>
        <strain evidence="4 5">DSM 19562</strain>
    </source>
</reference>
<evidence type="ECO:0000313" key="4">
    <source>
        <dbReference type="EMBL" id="MDQ0443739.1"/>
    </source>
</evidence>
<dbReference type="Pfam" id="PF12833">
    <property type="entry name" value="HTH_18"/>
    <property type="match status" value="1"/>
</dbReference>
<dbReference type="Proteomes" id="UP001236369">
    <property type="component" value="Unassembled WGS sequence"/>
</dbReference>
<evidence type="ECO:0000256" key="2">
    <source>
        <dbReference type="ARBA" id="ARBA00023163"/>
    </source>
</evidence>
<sequence length="332" mass="36167">MAIAPIIARFMPMREKPAHRVEILAFAKGQILDVTGPAQVFATANDLTPPSMPRPYEVALVSLEPDVVTSSGVVLKPEAAACQSSLGTLIVSGGYGVDAARRNKVLIDWIRRRASMAERTASVCSGAFLLAEAGLLDGRRAVTHWQRCAEFQGRYPAVRLDPDPIFVRDGEIWTSAGVTAGIDLALAMVEEDLGRPLALAVARQLVVFLKRPGGQAQFSDALTLQASDQTFAELHAWIATHLGGDLALTTLAERAGMSLRTFCRRYRRGTGRTPSEGVELIRLERARQLLEEGASVTRTATRCGFRSTETMRRAFLRHLGVGPSAYRDRFHG</sequence>
<dbReference type="SUPFAM" id="SSF52317">
    <property type="entry name" value="Class I glutamine amidotransferase-like"/>
    <property type="match status" value="1"/>
</dbReference>
<protein>
    <submittedName>
        <fullName evidence="4">Transcriptional regulator GlxA family with amidase domain</fullName>
    </submittedName>
</protein>
<comment type="caution">
    <text evidence="4">The sequence shown here is derived from an EMBL/GenBank/DDBJ whole genome shotgun (WGS) entry which is preliminary data.</text>
</comment>